<gene>
    <name evidence="1" type="ORF">AOC05_13450</name>
</gene>
<dbReference type="KEGG" id="aaq:AOC05_13450"/>
<dbReference type="AlphaFoldDB" id="A0A0M4QXX2"/>
<evidence type="ECO:0000313" key="1">
    <source>
        <dbReference type="EMBL" id="ALE93086.1"/>
    </source>
</evidence>
<dbReference type="RefSeq" id="WP_062007670.1">
    <property type="nucleotide sequence ID" value="NZ_CP012677.1"/>
</dbReference>
<organism evidence="1 2">
    <name type="scientific">Arthrobacter alpinus</name>
    <dbReference type="NCBI Taxonomy" id="656366"/>
    <lineage>
        <taxon>Bacteria</taxon>
        <taxon>Bacillati</taxon>
        <taxon>Actinomycetota</taxon>
        <taxon>Actinomycetes</taxon>
        <taxon>Micrococcales</taxon>
        <taxon>Micrococcaceae</taxon>
        <taxon>Arthrobacter</taxon>
    </lineage>
</organism>
<proteinExistence type="predicted"/>
<dbReference type="Proteomes" id="UP000062833">
    <property type="component" value="Chromosome"/>
</dbReference>
<accession>A0A0M4QXX2</accession>
<protein>
    <submittedName>
        <fullName evidence="1">Uncharacterized protein</fullName>
    </submittedName>
</protein>
<reference evidence="2" key="1">
    <citation type="submission" date="2015-09" db="EMBL/GenBank/DDBJ databases">
        <title>Complete genome of Arthrobacter alpinus strain R3.8.</title>
        <authorList>
            <person name="See-Too W.S."/>
            <person name="Chan K.G."/>
        </authorList>
    </citation>
    <scope>NUCLEOTIDE SEQUENCE [LARGE SCALE GENOMIC DNA]</scope>
    <source>
        <strain evidence="2">R3.8</strain>
    </source>
</reference>
<dbReference type="PATRIC" id="fig|656366.3.peg.2902"/>
<dbReference type="EMBL" id="CP012677">
    <property type="protein sequence ID" value="ALE93086.1"/>
    <property type="molecule type" value="Genomic_DNA"/>
</dbReference>
<sequence>MVGEYFCHVISNPWYAGLPTTGQTKGEAEACAAVVTAWLLLAEEETTGAPEGRAVLWLQRAPAVPEWS</sequence>
<name>A0A0M4QXX2_9MICC</name>
<keyword evidence="2" id="KW-1185">Reference proteome</keyword>
<evidence type="ECO:0000313" key="2">
    <source>
        <dbReference type="Proteomes" id="UP000062833"/>
    </source>
</evidence>